<keyword evidence="2 3" id="KW-0378">Hydrolase</keyword>
<dbReference type="AlphaFoldDB" id="A0AAD6CVD4"/>
<evidence type="ECO:0000313" key="6">
    <source>
        <dbReference type="Proteomes" id="UP001220324"/>
    </source>
</evidence>
<keyword evidence="6" id="KW-1185">Reference proteome</keyword>
<dbReference type="GO" id="GO:0017000">
    <property type="term" value="P:antibiotic biosynthetic process"/>
    <property type="evidence" value="ECO:0007669"/>
    <property type="project" value="UniProtKB-ARBA"/>
</dbReference>
<comment type="similarity">
    <text evidence="1 3">Belongs to the type-B carboxylesterase/lipase family.</text>
</comment>
<organism evidence="5 6">
    <name type="scientific">Penicillium frequentans</name>
    <dbReference type="NCBI Taxonomy" id="3151616"/>
    <lineage>
        <taxon>Eukaryota</taxon>
        <taxon>Fungi</taxon>
        <taxon>Dikarya</taxon>
        <taxon>Ascomycota</taxon>
        <taxon>Pezizomycotina</taxon>
        <taxon>Eurotiomycetes</taxon>
        <taxon>Eurotiomycetidae</taxon>
        <taxon>Eurotiales</taxon>
        <taxon>Aspergillaceae</taxon>
        <taxon>Penicillium</taxon>
    </lineage>
</organism>
<comment type="caution">
    <text evidence="5">The sequence shown here is derived from an EMBL/GenBank/DDBJ whole genome shotgun (WGS) entry which is preliminary data.</text>
</comment>
<dbReference type="PANTHER" id="PTHR43918">
    <property type="entry name" value="ACETYLCHOLINESTERASE"/>
    <property type="match status" value="1"/>
</dbReference>
<feature type="domain" description="Carboxylesterase type B" evidence="4">
    <location>
        <begin position="30"/>
        <end position="541"/>
    </location>
</feature>
<dbReference type="PROSITE" id="PS00122">
    <property type="entry name" value="CARBOXYLESTERASE_B_1"/>
    <property type="match status" value="1"/>
</dbReference>
<feature type="chain" id="PRO_5041778115" description="Carboxylic ester hydrolase" evidence="3">
    <location>
        <begin position="18"/>
        <end position="567"/>
    </location>
</feature>
<keyword evidence="3" id="KW-0732">Signal</keyword>
<evidence type="ECO:0000256" key="3">
    <source>
        <dbReference type="RuleBase" id="RU361235"/>
    </source>
</evidence>
<dbReference type="SUPFAM" id="SSF53474">
    <property type="entry name" value="alpha/beta-Hydrolases"/>
    <property type="match status" value="1"/>
</dbReference>
<dbReference type="PANTHER" id="PTHR43918:SF4">
    <property type="entry name" value="CARBOXYLIC ESTER HYDROLASE"/>
    <property type="match status" value="1"/>
</dbReference>
<protein>
    <recommendedName>
        <fullName evidence="3">Carboxylic ester hydrolase</fullName>
        <ecNumber evidence="3">3.1.1.-</ecNumber>
    </recommendedName>
</protein>
<dbReference type="Pfam" id="PF00135">
    <property type="entry name" value="COesterase"/>
    <property type="match status" value="1"/>
</dbReference>
<evidence type="ECO:0000256" key="1">
    <source>
        <dbReference type="ARBA" id="ARBA00005964"/>
    </source>
</evidence>
<name>A0AAD6CVD4_9EURO</name>
<dbReference type="Proteomes" id="UP001220324">
    <property type="component" value="Unassembled WGS sequence"/>
</dbReference>
<dbReference type="InterPro" id="IPR019819">
    <property type="entry name" value="Carboxylesterase_B_CS"/>
</dbReference>
<dbReference type="GO" id="GO:0052689">
    <property type="term" value="F:carboxylic ester hydrolase activity"/>
    <property type="evidence" value="ECO:0007669"/>
    <property type="project" value="TreeGrafter"/>
</dbReference>
<proteinExistence type="inferred from homology"/>
<dbReference type="EC" id="3.1.1.-" evidence="3"/>
<evidence type="ECO:0000256" key="2">
    <source>
        <dbReference type="ARBA" id="ARBA00022801"/>
    </source>
</evidence>
<dbReference type="Gene3D" id="3.40.50.1820">
    <property type="entry name" value="alpha/beta hydrolase"/>
    <property type="match status" value="1"/>
</dbReference>
<dbReference type="InterPro" id="IPR002018">
    <property type="entry name" value="CarbesteraseB"/>
</dbReference>
<dbReference type="PROSITE" id="PS00941">
    <property type="entry name" value="CARBOXYLESTERASE_B_2"/>
    <property type="match status" value="1"/>
</dbReference>
<dbReference type="EMBL" id="JAQIZZ010000005">
    <property type="protein sequence ID" value="KAJ5540908.1"/>
    <property type="molecule type" value="Genomic_DNA"/>
</dbReference>
<gene>
    <name evidence="5" type="ORF">N7494_005984</name>
</gene>
<evidence type="ECO:0000313" key="5">
    <source>
        <dbReference type="EMBL" id="KAJ5540908.1"/>
    </source>
</evidence>
<evidence type="ECO:0000259" key="4">
    <source>
        <dbReference type="Pfam" id="PF00135"/>
    </source>
</evidence>
<reference evidence="5 6" key="1">
    <citation type="journal article" date="2023" name="IMA Fungus">
        <title>Comparative genomic study of the Penicillium genus elucidates a diverse pangenome and 15 lateral gene transfer events.</title>
        <authorList>
            <person name="Petersen C."/>
            <person name="Sorensen T."/>
            <person name="Nielsen M.R."/>
            <person name="Sondergaard T.E."/>
            <person name="Sorensen J.L."/>
            <person name="Fitzpatrick D.A."/>
            <person name="Frisvad J.C."/>
            <person name="Nielsen K.L."/>
        </authorList>
    </citation>
    <scope>NUCLEOTIDE SEQUENCE [LARGE SCALE GENOMIC DNA]</scope>
    <source>
        <strain evidence="5 6">IBT 35679</strain>
    </source>
</reference>
<feature type="signal peptide" evidence="3">
    <location>
        <begin position="1"/>
        <end position="17"/>
    </location>
</feature>
<dbReference type="InterPro" id="IPR019826">
    <property type="entry name" value="Carboxylesterase_B_AS"/>
</dbReference>
<dbReference type="GO" id="GO:0072330">
    <property type="term" value="P:monocarboxylic acid biosynthetic process"/>
    <property type="evidence" value="ECO:0007669"/>
    <property type="project" value="UniProtKB-ARBA"/>
</dbReference>
<accession>A0AAD6CVD4</accession>
<dbReference type="InterPro" id="IPR029058">
    <property type="entry name" value="AB_hydrolase_fold"/>
</dbReference>
<dbReference type="InterPro" id="IPR050654">
    <property type="entry name" value="AChE-related_enzymes"/>
</dbReference>
<sequence>MWRPLLFLPALLVAASAAPSSPARRDLPTAPVVTVKNGSYFGTYSETYNEDIFLGIPFAHPPLQDLRYRNPVSLNETWTGQRPATNYAPECIGYGSDQIGKQQSEDCLYLNVIRPAGYENESLPVAVWIHGGGFRQGGTQDLRYNVSFIVQNSVDIGKPIIGVSIAYRLGVMGFMNSEEVAKEGYTNLGLKDQRLGLHWIQENIGAFGGDPSKVTIWGQSAGAESVGFHIRAFDGRDDGLFRAAIMESGPVMPHNPLNLTKVYQPRYDGIVREAGCAEEADTLACLRRLPFTVLDNVLNTTEYNSGWNPTLDGDFVARYPSQQIKDGAFVHVPIIVGASSDEGTNFSPKPINDTADLIGWLNVTTSDQWAFNETLVNEVLQVYPNDPAVGIPSFETLGGDVTFPQPYGAEYRRSAAYWGDQVFIAGRRLSAETWAANNLTAYSYRFNTVPAGAAWEIGVTHFAEVAFVFNNLNGLGYTPNPFLDKPESYTELSYLMSNSWASFVYNLDPNDWSGRGRNATQADWPAYTLEDPMNMVWDANKTSYPEPDTWRKEGIDWINEHALNYQR</sequence>